<dbReference type="EMBL" id="JABZRE010000003">
    <property type="protein sequence ID" value="MBF1306477.1"/>
    <property type="molecule type" value="Genomic_DNA"/>
</dbReference>
<dbReference type="EMBL" id="CP101412">
    <property type="protein sequence ID" value="WBB31116.1"/>
    <property type="molecule type" value="Genomic_DNA"/>
</dbReference>
<dbReference type="Proteomes" id="UP000758611">
    <property type="component" value="Unassembled WGS sequence"/>
</dbReference>
<keyword evidence="3 6" id="KW-0375">Hydrogen ion transport</keyword>
<dbReference type="GO" id="GO:0005524">
    <property type="term" value="F:ATP binding"/>
    <property type="evidence" value="ECO:0007669"/>
    <property type="project" value="UniProtKB-UniRule"/>
</dbReference>
<evidence type="ECO:0000313" key="10">
    <source>
        <dbReference type="Proteomes" id="UP000031386"/>
    </source>
</evidence>
<reference evidence="8" key="2">
    <citation type="submission" date="2020-04" db="EMBL/GenBank/DDBJ databases">
        <title>Deep metagenomics examines the oral microbiome during advanced dental caries in children, revealing novel taxa and co-occurrences with host molecules.</title>
        <authorList>
            <person name="Baker J.L."/>
            <person name="Morton J.T."/>
            <person name="Dinis M."/>
            <person name="Alvarez R."/>
            <person name="Tran N.C."/>
            <person name="Knight R."/>
            <person name="Edlund A."/>
        </authorList>
    </citation>
    <scope>NUCLEOTIDE SEQUENCE</scope>
    <source>
        <strain evidence="8">JCVI_23_bin.11</strain>
    </source>
</reference>
<keyword evidence="10" id="KW-1185">Reference proteome</keyword>
<evidence type="ECO:0000313" key="9">
    <source>
        <dbReference type="EMBL" id="WBB31116.1"/>
    </source>
</evidence>
<accession>A0A0B4S2G2</accession>
<dbReference type="Pfam" id="PF01991">
    <property type="entry name" value="vATP-synt_E"/>
    <property type="match status" value="1"/>
</dbReference>
<dbReference type="RefSeq" id="WP_004832799.1">
    <property type="nucleotide sequence ID" value="NZ_BHYQ01000004.1"/>
</dbReference>
<dbReference type="GO" id="GO:0046961">
    <property type="term" value="F:proton-transporting ATPase activity, rotational mechanism"/>
    <property type="evidence" value="ECO:0007669"/>
    <property type="project" value="InterPro"/>
</dbReference>
<dbReference type="Gene3D" id="1.20.5.620">
    <property type="entry name" value="F1F0 ATP synthase subunit B, membrane domain"/>
    <property type="match status" value="1"/>
</dbReference>
<evidence type="ECO:0000256" key="4">
    <source>
        <dbReference type="ARBA" id="ARBA00023065"/>
    </source>
</evidence>
<name>A0A0B4S2G2_9FIRM</name>
<keyword evidence="4 6" id="KW-0406">Ion transport</keyword>
<dbReference type="SUPFAM" id="SSF160527">
    <property type="entry name" value="V-type ATPase subunit E-like"/>
    <property type="match status" value="1"/>
</dbReference>
<sequence>MSNLDNIIDEILQDAKNESEKIVEDAKSEVANLVGKTESEAQKNADKIIEKARVEGAQSKDRIISNSSLTARDMILVAKQEMINKVFELTKEKLKTLNHEDYLKFVENSLKTLDVKEDSEIILTESEKKLAGEKLFGIKVAKETVESGFSLKNGKIILNNEFSSLIDLIKEDLEREVSIRLFS</sequence>
<keyword evidence="5 6" id="KW-0066">ATP synthesis</keyword>
<dbReference type="Proteomes" id="UP000031386">
    <property type="component" value="Chromosome"/>
</dbReference>
<dbReference type="GO" id="GO:0046933">
    <property type="term" value="F:proton-transporting ATP synthase activity, rotational mechanism"/>
    <property type="evidence" value="ECO:0007669"/>
    <property type="project" value="UniProtKB-UniRule"/>
</dbReference>
<dbReference type="AlphaFoldDB" id="A0A0B4S2G2"/>
<evidence type="ECO:0000256" key="5">
    <source>
        <dbReference type="ARBA" id="ARBA00023310"/>
    </source>
</evidence>
<comment type="function">
    <text evidence="6">Produces ATP from ADP in the presence of a proton gradient across the membrane.</text>
</comment>
<evidence type="ECO:0000313" key="8">
    <source>
        <dbReference type="EMBL" id="MBF1306477.1"/>
    </source>
</evidence>
<evidence type="ECO:0000256" key="3">
    <source>
        <dbReference type="ARBA" id="ARBA00022781"/>
    </source>
</evidence>
<dbReference type="InterPro" id="IPR028987">
    <property type="entry name" value="ATP_synth_B-like_membr_sf"/>
</dbReference>
<dbReference type="EMBL" id="CP009761">
    <property type="protein sequence ID" value="AIZ37025.1"/>
    <property type="molecule type" value="Genomic_DNA"/>
</dbReference>
<comment type="similarity">
    <text evidence="1 6">Belongs to the V-ATPase E subunit family.</text>
</comment>
<evidence type="ECO:0000313" key="7">
    <source>
        <dbReference type="EMBL" id="AIZ37025.1"/>
    </source>
</evidence>
<dbReference type="GO" id="GO:0042777">
    <property type="term" value="P:proton motive force-driven plasma membrane ATP synthesis"/>
    <property type="evidence" value="ECO:0007669"/>
    <property type="project" value="UniProtKB-UniRule"/>
</dbReference>
<proteinExistence type="inferred from homology"/>
<keyword evidence="2 6" id="KW-0813">Transport</keyword>
<dbReference type="GeneID" id="93385153"/>
<evidence type="ECO:0000256" key="1">
    <source>
        <dbReference type="ARBA" id="ARBA00005901"/>
    </source>
</evidence>
<reference evidence="7 10" key="1">
    <citation type="submission" date="2014-10" db="EMBL/GenBank/DDBJ databases">
        <title>Complete genome sequence of Parvimonas micra KCOM 1535 (= ChDC B708).</title>
        <authorList>
            <person name="Kook J.-K."/>
            <person name="Park S.-N."/>
            <person name="Lim Y.K."/>
            <person name="Roh H."/>
        </authorList>
    </citation>
    <scope>NUCLEOTIDE SEQUENCE [LARGE SCALE GENOMIC DNA]</scope>
    <source>
        <strain evidence="7">KCOM 1535</strain>
        <strain evidence="10">KCOM 1535 / ChDC B708</strain>
    </source>
</reference>
<gene>
    <name evidence="6" type="primary">atpE</name>
    <name evidence="8" type="ORF">HXM94_01625</name>
    <name evidence="9" type="ORF">NM222_01150</name>
    <name evidence="7" type="ORF">NW74_06650</name>
</gene>
<reference evidence="9" key="3">
    <citation type="submission" date="2022-07" db="EMBL/GenBank/DDBJ databases">
        <title>Parvimonas micra travels from the subgingival sulcus of the human oral cavity to the colorectal adenocarcinoma.</title>
        <authorList>
            <person name="Conde-Perez K."/>
            <person name="Buetas E."/>
            <person name="Aja-Macaya P."/>
            <person name="Martin-De Arribas E."/>
            <person name="Iglesias-Corras I."/>
            <person name="Trigo-Tasende N."/>
            <person name="Nasser-Ali M."/>
            <person name="Estevez L.S."/>
            <person name="Rumbo-Feal S."/>
            <person name="Otero-Alen B."/>
            <person name="Noguera J.F."/>
            <person name="Concha A."/>
            <person name="Pardinas-Lopez S."/>
            <person name="Carda-Dieguez M."/>
            <person name="Gomez-Randulfe I."/>
            <person name="Martinez-Lago N."/>
            <person name="Ladra S."/>
            <person name="Aparicio L.A."/>
            <person name="Bou G."/>
            <person name="Mira A."/>
            <person name="Vallejo J.A."/>
            <person name="Poza M."/>
        </authorList>
    </citation>
    <scope>NUCLEOTIDE SEQUENCE</scope>
    <source>
        <strain evidence="9">PM102KC-G-1</strain>
    </source>
</reference>
<organism evidence="7 10">
    <name type="scientific">Parvimonas micra</name>
    <dbReference type="NCBI Taxonomy" id="33033"/>
    <lineage>
        <taxon>Bacteria</taxon>
        <taxon>Bacillati</taxon>
        <taxon>Bacillota</taxon>
        <taxon>Tissierellia</taxon>
        <taxon>Tissierellales</taxon>
        <taxon>Peptoniphilaceae</taxon>
        <taxon>Parvimonas</taxon>
    </lineage>
</organism>
<dbReference type="GO" id="GO:0033178">
    <property type="term" value="C:proton-transporting two-sector ATPase complex, catalytic domain"/>
    <property type="evidence" value="ECO:0007669"/>
    <property type="project" value="InterPro"/>
</dbReference>
<evidence type="ECO:0000256" key="6">
    <source>
        <dbReference type="HAMAP-Rule" id="MF_00311"/>
    </source>
</evidence>
<dbReference type="OrthoDB" id="87618at2"/>
<dbReference type="SUPFAM" id="SSF81573">
    <property type="entry name" value="F1F0 ATP synthase subunit B, membrane domain"/>
    <property type="match status" value="1"/>
</dbReference>
<dbReference type="HAMAP" id="MF_00311">
    <property type="entry name" value="ATP_synth_E_arch"/>
    <property type="match status" value="1"/>
</dbReference>
<protein>
    <recommendedName>
        <fullName evidence="6">V-type proton ATPase subunit E</fullName>
    </recommendedName>
    <alternativeName>
        <fullName evidence="6">V-ATPase subunit E</fullName>
    </alternativeName>
</protein>
<dbReference type="InterPro" id="IPR002842">
    <property type="entry name" value="ATPase_V1_Esu"/>
</dbReference>
<dbReference type="KEGG" id="pmic:NW74_06650"/>
<evidence type="ECO:0000256" key="2">
    <source>
        <dbReference type="ARBA" id="ARBA00022448"/>
    </source>
</evidence>
<dbReference type="STRING" id="33033.NW74_06650"/>
<dbReference type="Proteomes" id="UP001210690">
    <property type="component" value="Chromosome"/>
</dbReference>